<keyword evidence="7" id="KW-0239">DNA-directed DNA polymerase</keyword>
<feature type="region of interest" description="Disordered" evidence="10">
    <location>
        <begin position="262"/>
        <end position="293"/>
    </location>
</feature>
<dbReference type="GO" id="GO:0043625">
    <property type="term" value="C:delta DNA polymerase complex"/>
    <property type="evidence" value="ECO:0007669"/>
    <property type="project" value="TreeGrafter"/>
</dbReference>
<proteinExistence type="inferred from homology"/>
<dbReference type="PANTHER" id="PTHR10416">
    <property type="entry name" value="DNA POLYMERASE DELTA SUBUNIT 2"/>
    <property type="match status" value="1"/>
</dbReference>
<evidence type="ECO:0000256" key="4">
    <source>
        <dbReference type="ARBA" id="ARBA00022679"/>
    </source>
</evidence>
<evidence type="ECO:0000259" key="12">
    <source>
        <dbReference type="Pfam" id="PF18018"/>
    </source>
</evidence>
<dbReference type="Pfam" id="PF18018">
    <property type="entry name" value="DNA_pol_D_N"/>
    <property type="match status" value="1"/>
</dbReference>
<dbReference type="FunFam" id="2.40.50.430:FF:000002">
    <property type="entry name" value="DNA polymerase delta subunit"/>
    <property type="match status" value="1"/>
</dbReference>
<dbReference type="GO" id="GO:0003677">
    <property type="term" value="F:DNA binding"/>
    <property type="evidence" value="ECO:0007669"/>
    <property type="project" value="InterPro"/>
</dbReference>
<keyword evidence="6" id="KW-0235">DNA replication</keyword>
<dbReference type="GO" id="GO:0006281">
    <property type="term" value="P:DNA repair"/>
    <property type="evidence" value="ECO:0007669"/>
    <property type="project" value="UniProtKB-ARBA"/>
</dbReference>
<dbReference type="eggNOG" id="KOG2732">
    <property type="taxonomic scope" value="Eukaryota"/>
</dbReference>
<feature type="domain" description="DNA polymerase alpha/delta/epsilon subunit B" evidence="11">
    <location>
        <begin position="390"/>
        <end position="463"/>
    </location>
</feature>
<accession>R7S341</accession>
<dbReference type="GeneID" id="18880303"/>
<evidence type="ECO:0000256" key="5">
    <source>
        <dbReference type="ARBA" id="ARBA00022695"/>
    </source>
</evidence>
<evidence type="ECO:0000256" key="10">
    <source>
        <dbReference type="SAM" id="MobiDB-lite"/>
    </source>
</evidence>
<evidence type="ECO:0000256" key="9">
    <source>
        <dbReference type="ARBA" id="ARBA00049244"/>
    </source>
</evidence>
<dbReference type="InterPro" id="IPR040663">
    <property type="entry name" value="DNA_pol_D_N"/>
</dbReference>
<evidence type="ECO:0000313" key="13">
    <source>
        <dbReference type="EMBL" id="EIN03671.1"/>
    </source>
</evidence>
<dbReference type="Pfam" id="PF04042">
    <property type="entry name" value="DNA_pol_E_B"/>
    <property type="match status" value="2"/>
</dbReference>
<evidence type="ECO:0000256" key="6">
    <source>
        <dbReference type="ARBA" id="ARBA00022705"/>
    </source>
</evidence>
<comment type="subcellular location">
    <subcellularLocation>
        <location evidence="1">Nucleus</location>
    </subcellularLocation>
</comment>
<dbReference type="PANTHER" id="PTHR10416:SF0">
    <property type="entry name" value="DNA POLYMERASE DELTA SUBUNIT 2"/>
    <property type="match status" value="1"/>
</dbReference>
<feature type="domain" description="DNA polymerase delta subunit OB-fold" evidence="12">
    <location>
        <begin position="45"/>
        <end position="176"/>
    </location>
</feature>
<dbReference type="KEGG" id="psq:PUNSTDRAFT_139385"/>
<comment type="similarity">
    <text evidence="2">Belongs to the DNA polymerase delta/II small subunit family.</text>
</comment>
<dbReference type="RefSeq" id="XP_007389158.1">
    <property type="nucleotide sequence ID" value="XM_007389096.1"/>
</dbReference>
<keyword evidence="14" id="KW-1185">Reference proteome</keyword>
<dbReference type="Proteomes" id="UP000054196">
    <property type="component" value="Unassembled WGS sequence"/>
</dbReference>
<feature type="region of interest" description="Disordered" evidence="10">
    <location>
        <begin position="1"/>
        <end position="24"/>
    </location>
</feature>
<dbReference type="HOGENOM" id="CLU_021763_1_0_1"/>
<dbReference type="InterPro" id="IPR007185">
    <property type="entry name" value="DNA_pol_a/d/e_bsu"/>
</dbReference>
<evidence type="ECO:0000256" key="1">
    <source>
        <dbReference type="ARBA" id="ARBA00004123"/>
    </source>
</evidence>
<dbReference type="OMA" id="HCILIGT"/>
<dbReference type="GO" id="GO:0003887">
    <property type="term" value="F:DNA-directed DNA polymerase activity"/>
    <property type="evidence" value="ECO:0007669"/>
    <property type="project" value="UniProtKB-KW"/>
</dbReference>
<dbReference type="EC" id="2.7.7.7" evidence="3"/>
<feature type="domain" description="DNA polymerase alpha/delta/epsilon subunit B" evidence="11">
    <location>
        <begin position="214"/>
        <end position="357"/>
    </location>
</feature>
<evidence type="ECO:0000259" key="11">
    <source>
        <dbReference type="Pfam" id="PF04042"/>
    </source>
</evidence>
<dbReference type="AlphaFoldDB" id="R7S341"/>
<protein>
    <recommendedName>
        <fullName evidence="3">DNA-directed DNA polymerase</fullName>
        <ecNumber evidence="3">2.7.7.7</ecNumber>
    </recommendedName>
</protein>
<organism evidence="13 14">
    <name type="scientific">Punctularia strigosozonata (strain HHB-11173)</name>
    <name type="common">White-rot fungus</name>
    <dbReference type="NCBI Taxonomy" id="741275"/>
    <lineage>
        <taxon>Eukaryota</taxon>
        <taxon>Fungi</taxon>
        <taxon>Dikarya</taxon>
        <taxon>Basidiomycota</taxon>
        <taxon>Agaricomycotina</taxon>
        <taxon>Agaricomycetes</taxon>
        <taxon>Corticiales</taxon>
        <taxon>Punctulariaceae</taxon>
        <taxon>Punctularia</taxon>
    </lineage>
</organism>
<evidence type="ECO:0000256" key="2">
    <source>
        <dbReference type="ARBA" id="ARBA00006035"/>
    </source>
</evidence>
<dbReference type="Gene3D" id="2.40.50.430">
    <property type="match status" value="1"/>
</dbReference>
<evidence type="ECO:0000256" key="7">
    <source>
        <dbReference type="ARBA" id="ARBA00022932"/>
    </source>
</evidence>
<name>R7S341_PUNST</name>
<keyword evidence="4" id="KW-0808">Transferase</keyword>
<keyword evidence="8" id="KW-0539">Nucleus</keyword>
<gene>
    <name evidence="13" type="ORF">PUNSTDRAFT_139385</name>
</gene>
<keyword evidence="5" id="KW-0548">Nucleotidyltransferase</keyword>
<sequence length="522" mass="57154">MSIADELTVPPAPPSRATSTVVESGDAYKPPSFTINASNRSYKHQYANIYFVRLRMLRKFVEDRAQKRWEGIAGSPVLVPRVLDVVKSQLCYIVGTVYMDMPLKPNVLEDIGRHHSIPVPPPREKFYSETDCVMLEDESGRVRLVGKAVTEAGLVTGVILGALGIETPGGDFEVVDLCYAGMAPQVSSHPANDDQDDHMDVDDEPLSPDDDEHIALVSGLEVGSVDAPDAEIQLLIEYLTGEASLSSSKRISRLIIAGNSVGFAPEDGKPKDPRKPKKKNMRKYGQPGPASFSPKPINTLAEHLLDIASAVPIHILPGEIDPSGTMLPQQKFPRAMLGPASRFSSFHPETNPTYLRLSVGSPDATASQDLPGTSKAAAARRRRLRQIDRTLLVHSGQPLDDMFKYLPTPPFSRLAVAERTLRWRHMAPTAPDTLWCHPYFSADPFVIAQTPDVYVIGNQPEFRTKVVADEGPGKSGARVRIVLVPRFSETGLLVLVNLRTLGVSTVRFDVEGMASGERSRLE</sequence>
<dbReference type="OrthoDB" id="3763at2759"/>
<evidence type="ECO:0000313" key="14">
    <source>
        <dbReference type="Proteomes" id="UP000054196"/>
    </source>
</evidence>
<evidence type="ECO:0000256" key="8">
    <source>
        <dbReference type="ARBA" id="ARBA00023242"/>
    </source>
</evidence>
<dbReference type="GO" id="GO:0006273">
    <property type="term" value="P:lagging strand elongation"/>
    <property type="evidence" value="ECO:0007669"/>
    <property type="project" value="UniProtKB-ARBA"/>
</dbReference>
<dbReference type="Gene3D" id="3.60.21.50">
    <property type="match status" value="1"/>
</dbReference>
<dbReference type="EMBL" id="JH687560">
    <property type="protein sequence ID" value="EIN03671.1"/>
    <property type="molecule type" value="Genomic_DNA"/>
</dbReference>
<comment type="catalytic activity">
    <reaction evidence="9">
        <text>DNA(n) + a 2'-deoxyribonucleoside 5'-triphosphate = DNA(n+1) + diphosphate</text>
        <dbReference type="Rhea" id="RHEA:22508"/>
        <dbReference type="Rhea" id="RHEA-COMP:17339"/>
        <dbReference type="Rhea" id="RHEA-COMP:17340"/>
        <dbReference type="ChEBI" id="CHEBI:33019"/>
        <dbReference type="ChEBI" id="CHEBI:61560"/>
        <dbReference type="ChEBI" id="CHEBI:173112"/>
        <dbReference type="EC" id="2.7.7.7"/>
    </reaction>
</comment>
<reference evidence="14" key="1">
    <citation type="journal article" date="2012" name="Science">
        <title>The Paleozoic origin of enzymatic lignin decomposition reconstructed from 31 fungal genomes.</title>
        <authorList>
            <person name="Floudas D."/>
            <person name="Binder M."/>
            <person name="Riley R."/>
            <person name="Barry K."/>
            <person name="Blanchette R.A."/>
            <person name="Henrissat B."/>
            <person name="Martinez A.T."/>
            <person name="Otillar R."/>
            <person name="Spatafora J.W."/>
            <person name="Yadav J.S."/>
            <person name="Aerts A."/>
            <person name="Benoit I."/>
            <person name="Boyd A."/>
            <person name="Carlson A."/>
            <person name="Copeland A."/>
            <person name="Coutinho P.M."/>
            <person name="de Vries R.P."/>
            <person name="Ferreira P."/>
            <person name="Findley K."/>
            <person name="Foster B."/>
            <person name="Gaskell J."/>
            <person name="Glotzer D."/>
            <person name="Gorecki P."/>
            <person name="Heitman J."/>
            <person name="Hesse C."/>
            <person name="Hori C."/>
            <person name="Igarashi K."/>
            <person name="Jurgens J.A."/>
            <person name="Kallen N."/>
            <person name="Kersten P."/>
            <person name="Kohler A."/>
            <person name="Kuees U."/>
            <person name="Kumar T.K.A."/>
            <person name="Kuo A."/>
            <person name="LaButti K."/>
            <person name="Larrondo L.F."/>
            <person name="Lindquist E."/>
            <person name="Ling A."/>
            <person name="Lombard V."/>
            <person name="Lucas S."/>
            <person name="Lundell T."/>
            <person name="Martin R."/>
            <person name="McLaughlin D.J."/>
            <person name="Morgenstern I."/>
            <person name="Morin E."/>
            <person name="Murat C."/>
            <person name="Nagy L.G."/>
            <person name="Nolan M."/>
            <person name="Ohm R.A."/>
            <person name="Patyshakuliyeva A."/>
            <person name="Rokas A."/>
            <person name="Ruiz-Duenas F.J."/>
            <person name="Sabat G."/>
            <person name="Salamov A."/>
            <person name="Samejima M."/>
            <person name="Schmutz J."/>
            <person name="Slot J.C."/>
            <person name="St John F."/>
            <person name="Stenlid J."/>
            <person name="Sun H."/>
            <person name="Sun S."/>
            <person name="Syed K."/>
            <person name="Tsang A."/>
            <person name="Wiebenga A."/>
            <person name="Young D."/>
            <person name="Pisabarro A."/>
            <person name="Eastwood D.C."/>
            <person name="Martin F."/>
            <person name="Cullen D."/>
            <person name="Grigoriev I.V."/>
            <person name="Hibbett D.S."/>
        </authorList>
    </citation>
    <scope>NUCLEOTIDE SEQUENCE [LARGE SCALE GENOMIC DNA]</scope>
    <source>
        <strain evidence="14">HHB-11173 SS5</strain>
    </source>
</reference>
<dbReference type="InterPro" id="IPR024826">
    <property type="entry name" value="DNA_pol_delta/II_ssu"/>
</dbReference>
<evidence type="ECO:0000256" key="3">
    <source>
        <dbReference type="ARBA" id="ARBA00012417"/>
    </source>
</evidence>